<gene>
    <name evidence="1" type="primary">116</name>
    <name evidence="1" type="ORF">SEA_HIYAA_116</name>
</gene>
<reference evidence="1 2" key="1">
    <citation type="submission" date="2018-12" db="EMBL/GenBank/DDBJ databases">
        <authorList>
            <person name="Lieu J.K."/>
            <person name="Tian C.Z."/>
            <person name="Hsaio W.J."/>
            <person name="Shaffer C.D."/>
            <person name="Weston-Hafer K.A."/>
            <person name="Russell D.A."/>
            <person name="Pope W.H."/>
            <person name="Jacobs-Sera D."/>
            <person name="Hendrix R.W."/>
            <person name="Hatfull G.F."/>
        </authorList>
    </citation>
    <scope>NUCLEOTIDE SEQUENCE [LARGE SCALE GENOMIC DNA]</scope>
</reference>
<dbReference type="KEGG" id="vg:55009894"/>
<dbReference type="Proteomes" id="UP000287372">
    <property type="component" value="Segment"/>
</dbReference>
<proteinExistence type="predicted"/>
<protein>
    <submittedName>
        <fullName evidence="1">Uncharacterized protein</fullName>
    </submittedName>
</protein>
<sequence>MTDTTPATPEWLKFINFEGRITGPTAQVIKDVAESRGLTPEQVLTEALCAGLNVIGWGNPGRSEVDAQITPWTPNEGCGGFHVVTVVADGYGFIVAEDQNGKERARVACQDPDEADANPGKDLADLMAKFTEVVEAERNG</sequence>
<keyword evidence="2" id="KW-1185">Reference proteome</keyword>
<dbReference type="RefSeq" id="YP_009818551.1">
    <property type="nucleotide sequence ID" value="NC_048139.1"/>
</dbReference>
<organism evidence="1 2">
    <name type="scientific">Streptomyces phage Hiyaa</name>
    <dbReference type="NCBI Taxonomy" id="2499072"/>
    <lineage>
        <taxon>Viruses</taxon>
        <taxon>Duplodnaviria</taxon>
        <taxon>Heunggongvirae</taxon>
        <taxon>Uroviricota</taxon>
        <taxon>Caudoviricetes</taxon>
        <taxon>Hiyaavirus</taxon>
        <taxon>Hiyaavirus hiyaa</taxon>
    </lineage>
</organism>
<evidence type="ECO:0000313" key="1">
    <source>
        <dbReference type="EMBL" id="AZS06755.1"/>
    </source>
</evidence>
<dbReference type="GeneID" id="55009894"/>
<accession>A0A3S9U8Y2</accession>
<dbReference type="EMBL" id="MK279841">
    <property type="protein sequence ID" value="AZS06755.1"/>
    <property type="molecule type" value="Genomic_DNA"/>
</dbReference>
<name>A0A3S9U8Y2_9CAUD</name>
<evidence type="ECO:0000313" key="2">
    <source>
        <dbReference type="Proteomes" id="UP000287372"/>
    </source>
</evidence>